<dbReference type="AlphaFoldDB" id="A0AAX4IYF9"/>
<gene>
    <name evidence="2" type="ORF">CDEST_13296</name>
</gene>
<dbReference type="KEGG" id="cdet:87949796"/>
<dbReference type="EMBL" id="CP137313">
    <property type="protein sequence ID" value="WQF88282.1"/>
    <property type="molecule type" value="Genomic_DNA"/>
</dbReference>
<keyword evidence="1" id="KW-0175">Coiled coil</keyword>
<dbReference type="GeneID" id="87949796"/>
<sequence length="146" mass="16697">MDLRWPPWQSRLRVRPGRIPRTTRRASNRIESDAEARLDEIKKAEALVDGKDEFKEAFTYHNRNNKRKAEDEAEDDEARVKRLRAELEVVTKEAEEAQKNVAAKAAETAKAIAFMNGKAFLLAKVGNMAESQEKEEFKEALQGLNL</sequence>
<name>A0AAX4IYF9_9PEZI</name>
<feature type="coiled-coil region" evidence="1">
    <location>
        <begin position="66"/>
        <end position="107"/>
    </location>
</feature>
<dbReference type="RefSeq" id="XP_062785503.1">
    <property type="nucleotide sequence ID" value="XM_062929452.1"/>
</dbReference>
<dbReference type="Proteomes" id="UP001322277">
    <property type="component" value="Chromosome 9"/>
</dbReference>
<protein>
    <submittedName>
        <fullName evidence="2">Uncharacterized protein</fullName>
    </submittedName>
</protein>
<organism evidence="2 3">
    <name type="scientific">Colletotrichum destructivum</name>
    <dbReference type="NCBI Taxonomy" id="34406"/>
    <lineage>
        <taxon>Eukaryota</taxon>
        <taxon>Fungi</taxon>
        <taxon>Dikarya</taxon>
        <taxon>Ascomycota</taxon>
        <taxon>Pezizomycotina</taxon>
        <taxon>Sordariomycetes</taxon>
        <taxon>Hypocreomycetidae</taxon>
        <taxon>Glomerellales</taxon>
        <taxon>Glomerellaceae</taxon>
        <taxon>Colletotrichum</taxon>
        <taxon>Colletotrichum destructivum species complex</taxon>
    </lineage>
</organism>
<reference evidence="3" key="1">
    <citation type="journal article" date="2023" name="bioRxiv">
        <title>Complete genome of the Medicago anthracnose fungus, Colletotrichum destructivum, reveals a mini-chromosome-like region within a core chromosome.</title>
        <authorList>
            <person name="Lapalu N."/>
            <person name="Simon A."/>
            <person name="Lu A."/>
            <person name="Plaumann P.-L."/>
            <person name="Amselem J."/>
            <person name="Pigne S."/>
            <person name="Auger A."/>
            <person name="Koch C."/>
            <person name="Dallery J.-F."/>
            <person name="O'Connell R.J."/>
        </authorList>
    </citation>
    <scope>NUCLEOTIDE SEQUENCE [LARGE SCALE GENOMIC DNA]</scope>
    <source>
        <strain evidence="3">CBS 520.97</strain>
    </source>
</reference>
<evidence type="ECO:0000313" key="3">
    <source>
        <dbReference type="Proteomes" id="UP001322277"/>
    </source>
</evidence>
<keyword evidence="3" id="KW-1185">Reference proteome</keyword>
<proteinExistence type="predicted"/>
<evidence type="ECO:0000313" key="2">
    <source>
        <dbReference type="EMBL" id="WQF88282.1"/>
    </source>
</evidence>
<evidence type="ECO:0000256" key="1">
    <source>
        <dbReference type="SAM" id="Coils"/>
    </source>
</evidence>
<accession>A0AAX4IYF9</accession>